<dbReference type="AlphaFoldDB" id="M2RMX4"/>
<dbReference type="EMBL" id="KB445793">
    <property type="protein sequence ID" value="EMD40216.1"/>
    <property type="molecule type" value="Genomic_DNA"/>
</dbReference>
<proteinExistence type="predicted"/>
<gene>
    <name evidence="2" type="ORF">CERSUDRAFT_92715</name>
</gene>
<dbReference type="Gene3D" id="1.10.1790.50">
    <property type="match status" value="1"/>
</dbReference>
<organism evidence="2 3">
    <name type="scientific">Ceriporiopsis subvermispora (strain B)</name>
    <name type="common">White-rot fungus</name>
    <name type="synonym">Gelatoporia subvermispora</name>
    <dbReference type="NCBI Taxonomy" id="914234"/>
    <lineage>
        <taxon>Eukaryota</taxon>
        <taxon>Fungi</taxon>
        <taxon>Dikarya</taxon>
        <taxon>Basidiomycota</taxon>
        <taxon>Agaricomycotina</taxon>
        <taxon>Agaricomycetes</taxon>
        <taxon>Polyporales</taxon>
        <taxon>Gelatoporiaceae</taxon>
        <taxon>Gelatoporia</taxon>
    </lineage>
</organism>
<keyword evidence="3" id="KW-1185">Reference proteome</keyword>
<dbReference type="Proteomes" id="UP000016930">
    <property type="component" value="Unassembled WGS sequence"/>
</dbReference>
<name>M2RMX4_CERS8</name>
<dbReference type="InterPro" id="IPR003812">
    <property type="entry name" value="Fido"/>
</dbReference>
<protein>
    <recommendedName>
        <fullName evidence="1">Fido domain-containing protein</fullName>
    </recommendedName>
</protein>
<dbReference type="InterPro" id="IPR036597">
    <property type="entry name" value="Fido-like_dom_sf"/>
</dbReference>
<evidence type="ECO:0000313" key="3">
    <source>
        <dbReference type="Proteomes" id="UP000016930"/>
    </source>
</evidence>
<evidence type="ECO:0000313" key="2">
    <source>
        <dbReference type="EMBL" id="EMD40216.1"/>
    </source>
</evidence>
<reference evidence="2 3" key="1">
    <citation type="journal article" date="2012" name="Proc. Natl. Acad. Sci. U.S.A.">
        <title>Comparative genomics of Ceriporiopsis subvermispora and Phanerochaete chrysosporium provide insight into selective ligninolysis.</title>
        <authorList>
            <person name="Fernandez-Fueyo E."/>
            <person name="Ruiz-Duenas F.J."/>
            <person name="Ferreira P."/>
            <person name="Floudas D."/>
            <person name="Hibbett D.S."/>
            <person name="Canessa P."/>
            <person name="Larrondo L.F."/>
            <person name="James T.Y."/>
            <person name="Seelenfreund D."/>
            <person name="Lobos S."/>
            <person name="Polanco R."/>
            <person name="Tello M."/>
            <person name="Honda Y."/>
            <person name="Watanabe T."/>
            <person name="Watanabe T."/>
            <person name="Ryu J.S."/>
            <person name="Kubicek C.P."/>
            <person name="Schmoll M."/>
            <person name="Gaskell J."/>
            <person name="Hammel K.E."/>
            <person name="St John F.J."/>
            <person name="Vanden Wymelenberg A."/>
            <person name="Sabat G."/>
            <person name="Splinter BonDurant S."/>
            <person name="Syed K."/>
            <person name="Yadav J.S."/>
            <person name="Doddapaneni H."/>
            <person name="Subramanian V."/>
            <person name="Lavin J.L."/>
            <person name="Oguiza J.A."/>
            <person name="Perez G."/>
            <person name="Pisabarro A.G."/>
            <person name="Ramirez L."/>
            <person name="Santoyo F."/>
            <person name="Master E."/>
            <person name="Coutinho P.M."/>
            <person name="Henrissat B."/>
            <person name="Lombard V."/>
            <person name="Magnuson J.K."/>
            <person name="Kuees U."/>
            <person name="Hori C."/>
            <person name="Igarashi K."/>
            <person name="Samejima M."/>
            <person name="Held B.W."/>
            <person name="Barry K.W."/>
            <person name="LaButti K.M."/>
            <person name="Lapidus A."/>
            <person name="Lindquist E.A."/>
            <person name="Lucas S.M."/>
            <person name="Riley R."/>
            <person name="Salamov A.A."/>
            <person name="Hoffmeister D."/>
            <person name="Schwenk D."/>
            <person name="Hadar Y."/>
            <person name="Yarden O."/>
            <person name="de Vries R.P."/>
            <person name="Wiebenga A."/>
            <person name="Stenlid J."/>
            <person name="Eastwood D."/>
            <person name="Grigoriev I.V."/>
            <person name="Berka R.M."/>
            <person name="Blanchette R.A."/>
            <person name="Kersten P."/>
            <person name="Martinez A.T."/>
            <person name="Vicuna R."/>
            <person name="Cullen D."/>
        </authorList>
    </citation>
    <scope>NUCLEOTIDE SEQUENCE [LARGE SCALE GENOMIC DNA]</scope>
    <source>
        <strain evidence="2 3">B</strain>
    </source>
</reference>
<dbReference type="HOGENOM" id="CLU_2277173_0_0_1"/>
<accession>M2RMX4</accession>
<dbReference type="SUPFAM" id="SSF140931">
    <property type="entry name" value="Fic-like"/>
    <property type="match status" value="1"/>
</dbReference>
<feature type="domain" description="Fido" evidence="1">
    <location>
        <begin position="1"/>
        <end position="67"/>
    </location>
</feature>
<sequence>MNHPFADGNKRTASLAENEYLRGYGAWPFVNADLQYAVAHMQAIGSAHSLVAQNVMDVDDLANAYAQALGMKQLFPRTANLVCPSIDESGPVQSLDALGWDW</sequence>
<dbReference type="OrthoDB" id="2783470at2759"/>
<dbReference type="PROSITE" id="PS51459">
    <property type="entry name" value="FIDO"/>
    <property type="match status" value="1"/>
</dbReference>
<evidence type="ECO:0000259" key="1">
    <source>
        <dbReference type="PROSITE" id="PS51459"/>
    </source>
</evidence>